<evidence type="ECO:0000256" key="2">
    <source>
        <dbReference type="SAM" id="MobiDB-lite"/>
    </source>
</evidence>
<organism evidence="3 4">
    <name type="scientific">Drosophila kikkawai</name>
    <name type="common">Fruit fly</name>
    <dbReference type="NCBI Taxonomy" id="30033"/>
    <lineage>
        <taxon>Eukaryota</taxon>
        <taxon>Metazoa</taxon>
        <taxon>Ecdysozoa</taxon>
        <taxon>Arthropoda</taxon>
        <taxon>Hexapoda</taxon>
        <taxon>Insecta</taxon>
        <taxon>Pterygota</taxon>
        <taxon>Neoptera</taxon>
        <taxon>Endopterygota</taxon>
        <taxon>Diptera</taxon>
        <taxon>Brachycera</taxon>
        <taxon>Muscomorpha</taxon>
        <taxon>Ephydroidea</taxon>
        <taxon>Drosophilidae</taxon>
        <taxon>Drosophila</taxon>
        <taxon>Sophophora</taxon>
    </lineage>
</organism>
<accession>A0ABM3C5N1</accession>
<feature type="coiled-coil region" evidence="1">
    <location>
        <begin position="210"/>
        <end position="237"/>
    </location>
</feature>
<evidence type="ECO:0000313" key="3">
    <source>
        <dbReference type="Proteomes" id="UP001652661"/>
    </source>
</evidence>
<proteinExistence type="predicted"/>
<sequence length="374" mass="43122">MKLSDILKNVSKRLHLGQAPNCSIPILDAIPPSFNISSGYPSSNPITNPSIFFPTSDCPSLLIASEDEDEQPTPGDNLLAAAAARLSKTELNPYQQIVEHILRKVNQLEHTLYEDHQREFRLRMALERQTERVQELSFSLDTEKQRNGRLVQLLRGVDTSGGEGSEPEERVDRWSPVKSAGDLYNSISPLLMQQRYDELSVSHRQSCRQLAKKEKALKVLKSETEQLHSKYEQLFDEYRSEQRRFEMLCSRYMETQLKKKQEIYNLKSTLGQASECIYHAQVAIDECCQRGKTHIITPENLENFNRNVSVFMNALRNCCCLQKVHELQQQQEILEKEASLEEKEVQYSLNPSEDKSSSSGTRHRSCRRHRHSNR</sequence>
<dbReference type="RefSeq" id="XP_041631281.1">
    <property type="nucleotide sequence ID" value="XM_041775347.2"/>
</dbReference>
<protein>
    <submittedName>
        <fullName evidence="4">Uncharacterized protein</fullName>
    </submittedName>
</protein>
<evidence type="ECO:0000313" key="4">
    <source>
        <dbReference type="RefSeq" id="XP_041631281.1"/>
    </source>
</evidence>
<evidence type="ECO:0000256" key="1">
    <source>
        <dbReference type="SAM" id="Coils"/>
    </source>
</evidence>
<reference evidence="4" key="1">
    <citation type="submission" date="2025-08" db="UniProtKB">
        <authorList>
            <consortium name="RefSeq"/>
        </authorList>
    </citation>
    <scope>IDENTIFICATION</scope>
    <source>
        <strain evidence="4">14028-0561.14</strain>
        <tissue evidence="4">Whole fly</tissue>
    </source>
</reference>
<keyword evidence="3" id="KW-1185">Reference proteome</keyword>
<gene>
    <name evidence="4" type="primary">LOC108083023</name>
</gene>
<feature type="compositionally biased region" description="Basic residues" evidence="2">
    <location>
        <begin position="361"/>
        <end position="374"/>
    </location>
</feature>
<dbReference type="Proteomes" id="UP001652661">
    <property type="component" value="Chromosome 3L"/>
</dbReference>
<dbReference type="GeneID" id="108083023"/>
<keyword evidence="1" id="KW-0175">Coiled coil</keyword>
<name>A0ABM3C5N1_DROKI</name>
<feature type="region of interest" description="Disordered" evidence="2">
    <location>
        <begin position="344"/>
        <end position="374"/>
    </location>
</feature>